<dbReference type="SMART" id="SM01029">
    <property type="entry name" value="BetaGal_dom2"/>
    <property type="match status" value="1"/>
</dbReference>
<dbReference type="Pfam" id="PF13363">
    <property type="entry name" value="BetaGal_dom3"/>
    <property type="match status" value="1"/>
</dbReference>
<evidence type="ECO:0000256" key="1">
    <source>
        <dbReference type="ARBA" id="ARBA00001412"/>
    </source>
</evidence>
<dbReference type="RefSeq" id="XP_041560074.1">
    <property type="nucleotide sequence ID" value="XM_041694222.1"/>
</dbReference>
<sequence length="824" mass="91934">MWQLENEFAHQWLDTATTIPNITAINYMQLLQDKHREWDIDVPLTHNNPTMWARSWSKDFSDVGGEVDVYGVDHYPACWTCDLSQCISTYGDIEQYTLFEYYTHFQEVAETQPSFLMEFQGGSFNPWNGPKGGCENHTGPAFVNLFYRHNLAQKVTAVNLYMLYGGTNWGNIAFPEVGTSYDYSAPIHENRLIGDKYSEVKLFGLFMRVARDFSKVNHVGNSTDYTTDKDITATELRNPDTNAGFYVTRHDYSPSRERTQFKLDVSTEVGDFRIPSKGSITLDGTDSKVLVTDFSIGHTGKKITYTTLEILTVSDLGDRQVVVFWAPEGEEGEFLLKGSESGKVLSERRGGKTTFDRTRNGVVTNAVIGKEKTVIDYNHDVQAVIVDRAAAYEFWAPTLDNDPLAWENSTVLVHGPYLVRKAEIEGNTIHITGDWKEQTPVEIWAPKKIKQATFNGSKLRVRKTRYGTLIGNLAAPEVTVETLAAQLPSLDNWKVANGLPEKEADYDDSRWTNADHETTPHFTPPDTFPALFADEYGYQAGHLLWRGRFNASESDPPSGAYLRVIGGRVSGFSAYANGQFVGSYLGTMVNSTGELNISFESVTLNTEGENVLLVIQDTSGKEKRFGMIDPRGILNATIIAGDGSAANFTSWKVAGNAGGNNLIEPIRGTYNEGGLHAERLGWHLPGFDDSEWVSGLPKDGFVGADARFYRTVVPLDIPEGYDASLAFELHTKHKAKLRAQLWVNGYQFAKIIPLISEENVFPVFPGILNYNGDNTIGLSVWGQEEGGAAVDVDWKVLGIHRSGFDPRFDAEYLRPGWNDRSQYA</sequence>
<evidence type="ECO:0000256" key="7">
    <source>
        <dbReference type="ARBA" id="ARBA00023180"/>
    </source>
</evidence>
<dbReference type="InterPro" id="IPR017853">
    <property type="entry name" value="GH"/>
</dbReference>
<dbReference type="InterPro" id="IPR031330">
    <property type="entry name" value="Gly_Hdrlase_35_cat"/>
</dbReference>
<dbReference type="InterPro" id="IPR025300">
    <property type="entry name" value="BetaGal_jelly_roll_dom"/>
</dbReference>
<dbReference type="Pfam" id="PF13364">
    <property type="entry name" value="BetaGal_ABD2"/>
    <property type="match status" value="2"/>
</dbReference>
<reference evidence="11" key="2">
    <citation type="submission" date="2021-02" db="EMBL/GenBank/DDBJ databases">
        <title>Aspergillus puulaauensis MK2 genome sequence.</title>
        <authorList>
            <person name="Futagami T."/>
            <person name="Mori K."/>
            <person name="Kadooka C."/>
            <person name="Tanaka T."/>
        </authorList>
    </citation>
    <scope>NUCLEOTIDE SEQUENCE</scope>
    <source>
        <strain evidence="11">MK2</strain>
    </source>
</reference>
<evidence type="ECO:0000256" key="5">
    <source>
        <dbReference type="ARBA" id="ARBA00022729"/>
    </source>
</evidence>
<evidence type="ECO:0000256" key="2">
    <source>
        <dbReference type="ARBA" id="ARBA00002691"/>
    </source>
</evidence>
<evidence type="ECO:0000256" key="3">
    <source>
        <dbReference type="ARBA" id="ARBA00009809"/>
    </source>
</evidence>
<dbReference type="GO" id="GO:0005975">
    <property type="term" value="P:carbohydrate metabolic process"/>
    <property type="evidence" value="ECO:0007669"/>
    <property type="project" value="InterPro"/>
</dbReference>
<dbReference type="InterPro" id="IPR037110">
    <property type="entry name" value="Betagal_dom2_sf"/>
</dbReference>
<comment type="function">
    <text evidence="2">Cleaves beta-linked terminal galactosyl residues from gangliosides, glycoproteins, and glycosaminoglycans.</text>
</comment>
<dbReference type="Gene3D" id="2.102.20.10">
    <property type="entry name" value="Beta-galactosidase, domain 2"/>
    <property type="match status" value="1"/>
</dbReference>
<dbReference type="PANTHER" id="PTHR23421">
    <property type="entry name" value="BETA-GALACTOSIDASE RELATED"/>
    <property type="match status" value="1"/>
</dbReference>
<dbReference type="SUPFAM" id="SSF49785">
    <property type="entry name" value="Galactose-binding domain-like"/>
    <property type="match status" value="2"/>
</dbReference>
<reference evidence="11" key="1">
    <citation type="submission" date="2021-01" db="EMBL/GenBank/DDBJ databases">
        <authorList>
            <consortium name="Aspergillus puulaauensis MK2 genome sequencing consortium"/>
            <person name="Kazuki M."/>
            <person name="Futagami T."/>
        </authorList>
    </citation>
    <scope>NUCLEOTIDE SEQUENCE</scope>
    <source>
        <strain evidence="11">MK2</strain>
    </source>
</reference>
<name>A0A7R8ASL8_9EURO</name>
<keyword evidence="5" id="KW-0732">Signal</keyword>
<dbReference type="AlphaFoldDB" id="A0A7R8ASL8"/>
<comment type="similarity">
    <text evidence="3 9">Belongs to the glycosyl hydrolase 35 family.</text>
</comment>
<keyword evidence="6" id="KW-0378">Hydrolase</keyword>
<dbReference type="Gene3D" id="2.60.390.10">
    <property type="entry name" value="Beta-galactosidase, domain 3"/>
    <property type="match status" value="1"/>
</dbReference>
<keyword evidence="8" id="KW-0326">Glycosidase</keyword>
<organism evidence="11 12">
    <name type="scientific">Aspergillus puulaauensis</name>
    <dbReference type="NCBI Taxonomy" id="1220207"/>
    <lineage>
        <taxon>Eukaryota</taxon>
        <taxon>Fungi</taxon>
        <taxon>Dikarya</taxon>
        <taxon>Ascomycota</taxon>
        <taxon>Pezizomycotina</taxon>
        <taxon>Eurotiomycetes</taxon>
        <taxon>Eurotiomycetidae</taxon>
        <taxon>Eurotiales</taxon>
        <taxon>Aspergillaceae</taxon>
        <taxon>Aspergillus</taxon>
    </lineage>
</organism>
<dbReference type="EMBL" id="AP024448">
    <property type="protein sequence ID" value="BCS27880.1"/>
    <property type="molecule type" value="Genomic_DNA"/>
</dbReference>
<dbReference type="EC" id="3.2.1.23" evidence="4"/>
<dbReference type="InterPro" id="IPR001944">
    <property type="entry name" value="Glycoside_Hdrlase_35"/>
</dbReference>
<accession>A0A7R8ASL8</accession>
<evidence type="ECO:0000256" key="8">
    <source>
        <dbReference type="ARBA" id="ARBA00023295"/>
    </source>
</evidence>
<comment type="catalytic activity">
    <reaction evidence="1">
        <text>Hydrolysis of terminal non-reducing beta-D-galactose residues in beta-D-galactosides.</text>
        <dbReference type="EC" id="3.2.1.23"/>
    </reaction>
</comment>
<dbReference type="SUPFAM" id="SSF51011">
    <property type="entry name" value="Glycosyl hydrolase domain"/>
    <property type="match status" value="1"/>
</dbReference>
<dbReference type="Proteomes" id="UP000654913">
    <property type="component" value="Chromosome 6"/>
</dbReference>
<dbReference type="InterPro" id="IPR018954">
    <property type="entry name" value="Betagal_dom2"/>
</dbReference>
<dbReference type="InterPro" id="IPR036833">
    <property type="entry name" value="BetaGal_dom3_sf"/>
</dbReference>
<dbReference type="GeneID" id="64977885"/>
<dbReference type="InterPro" id="IPR025972">
    <property type="entry name" value="BetaGal_dom3"/>
</dbReference>
<dbReference type="Pfam" id="PF01301">
    <property type="entry name" value="Glyco_hydro_35"/>
    <property type="match status" value="1"/>
</dbReference>
<dbReference type="SUPFAM" id="SSF51445">
    <property type="entry name" value="(Trans)glycosidases"/>
    <property type="match status" value="1"/>
</dbReference>
<dbReference type="Pfam" id="PF10435">
    <property type="entry name" value="BetaGal_dom2"/>
    <property type="match status" value="1"/>
</dbReference>
<proteinExistence type="inferred from homology"/>
<dbReference type="KEGG" id="apuu:APUU_60928A"/>
<evidence type="ECO:0000256" key="6">
    <source>
        <dbReference type="ARBA" id="ARBA00022801"/>
    </source>
</evidence>
<feature type="domain" description="Beta-galactosidase" evidence="10">
    <location>
        <begin position="212"/>
        <end position="394"/>
    </location>
</feature>
<dbReference type="SUPFAM" id="SSF117100">
    <property type="entry name" value="Beta-galactosidase LacA, domain 3"/>
    <property type="match status" value="1"/>
</dbReference>
<keyword evidence="12" id="KW-1185">Reference proteome</keyword>
<protein>
    <recommendedName>
        <fullName evidence="4">beta-galactosidase</fullName>
        <ecNumber evidence="4">3.2.1.23</ecNumber>
    </recommendedName>
</protein>
<evidence type="ECO:0000256" key="4">
    <source>
        <dbReference type="ARBA" id="ARBA00012756"/>
    </source>
</evidence>
<dbReference type="Gene3D" id="2.60.120.260">
    <property type="entry name" value="Galactose-binding domain-like"/>
    <property type="match status" value="2"/>
</dbReference>
<evidence type="ECO:0000256" key="9">
    <source>
        <dbReference type="RuleBase" id="RU003679"/>
    </source>
</evidence>
<evidence type="ECO:0000259" key="10">
    <source>
        <dbReference type="SMART" id="SM01029"/>
    </source>
</evidence>
<evidence type="ECO:0000313" key="11">
    <source>
        <dbReference type="EMBL" id="BCS27880.1"/>
    </source>
</evidence>
<dbReference type="Gene3D" id="3.20.20.80">
    <property type="entry name" value="Glycosidases"/>
    <property type="match status" value="1"/>
</dbReference>
<dbReference type="OrthoDB" id="1657402at2759"/>
<dbReference type="GO" id="GO:0004565">
    <property type="term" value="F:beta-galactosidase activity"/>
    <property type="evidence" value="ECO:0007669"/>
    <property type="project" value="UniProtKB-EC"/>
</dbReference>
<gene>
    <name evidence="11" type="ORF">APUU_60928A</name>
</gene>
<evidence type="ECO:0000313" key="12">
    <source>
        <dbReference type="Proteomes" id="UP000654913"/>
    </source>
</evidence>
<dbReference type="InterPro" id="IPR008979">
    <property type="entry name" value="Galactose-bd-like_sf"/>
</dbReference>
<keyword evidence="7" id="KW-0325">Glycoprotein</keyword>